<feature type="chain" id="PRO_5020457498" description="Secreted protein" evidence="1">
    <location>
        <begin position="25"/>
        <end position="79"/>
    </location>
</feature>
<organism evidence="2 3">
    <name type="scientific">Dichomitus squalens</name>
    <dbReference type="NCBI Taxonomy" id="114155"/>
    <lineage>
        <taxon>Eukaryota</taxon>
        <taxon>Fungi</taxon>
        <taxon>Dikarya</taxon>
        <taxon>Basidiomycota</taxon>
        <taxon>Agaricomycotina</taxon>
        <taxon>Agaricomycetes</taxon>
        <taxon>Polyporales</taxon>
        <taxon>Polyporaceae</taxon>
        <taxon>Dichomitus</taxon>
    </lineage>
</organism>
<reference evidence="2 3" key="1">
    <citation type="submission" date="2019-01" db="EMBL/GenBank/DDBJ databases">
        <title>Draft genome sequences of three monokaryotic isolates of the white-rot basidiomycete fungus Dichomitus squalens.</title>
        <authorList>
            <consortium name="DOE Joint Genome Institute"/>
            <person name="Lopez S.C."/>
            <person name="Andreopoulos B."/>
            <person name="Pangilinan J."/>
            <person name="Lipzen A."/>
            <person name="Riley R."/>
            <person name="Ahrendt S."/>
            <person name="Ng V."/>
            <person name="Barry K."/>
            <person name="Daum C."/>
            <person name="Grigoriev I.V."/>
            <person name="Hilden K.S."/>
            <person name="Makela M.R."/>
            <person name="de Vries R.P."/>
        </authorList>
    </citation>
    <scope>NUCLEOTIDE SEQUENCE [LARGE SCALE GENOMIC DNA]</scope>
    <source>
        <strain evidence="2 3">CBS 464.89</strain>
    </source>
</reference>
<protein>
    <recommendedName>
        <fullName evidence="4">Secreted protein</fullName>
    </recommendedName>
</protein>
<name>A0A4Q9PG43_9APHY</name>
<evidence type="ECO:0000313" key="2">
    <source>
        <dbReference type="EMBL" id="TBU52167.1"/>
    </source>
</evidence>
<gene>
    <name evidence="2" type="ORF">BD310DRAFT_257532</name>
</gene>
<feature type="signal peptide" evidence="1">
    <location>
        <begin position="1"/>
        <end position="24"/>
    </location>
</feature>
<keyword evidence="3" id="KW-1185">Reference proteome</keyword>
<keyword evidence="1" id="KW-0732">Signal</keyword>
<sequence length="79" mass="8474">MPTISCKRHILFIVTAIAQQGSWAMAVISSDLTGAHSFLPACREEPHALCYATDAHSGIVRTCDSTAWLGAVASQSARW</sequence>
<evidence type="ECO:0008006" key="4">
    <source>
        <dbReference type="Google" id="ProtNLM"/>
    </source>
</evidence>
<evidence type="ECO:0000256" key="1">
    <source>
        <dbReference type="SAM" id="SignalP"/>
    </source>
</evidence>
<dbReference type="AlphaFoldDB" id="A0A4Q9PG43"/>
<evidence type="ECO:0000313" key="3">
    <source>
        <dbReference type="Proteomes" id="UP000292082"/>
    </source>
</evidence>
<accession>A0A4Q9PG43</accession>
<dbReference type="Proteomes" id="UP000292082">
    <property type="component" value="Unassembled WGS sequence"/>
</dbReference>
<proteinExistence type="predicted"/>
<dbReference type="EMBL" id="ML145263">
    <property type="protein sequence ID" value="TBU52167.1"/>
    <property type="molecule type" value="Genomic_DNA"/>
</dbReference>